<name>A0AAV4B3L7_9GAST</name>
<dbReference type="InterPro" id="IPR021668">
    <property type="entry name" value="TAN"/>
</dbReference>
<proteinExistence type="predicted"/>
<dbReference type="PANTHER" id="PTHR37079:SF4">
    <property type="entry name" value="SERINE_THREONINE-PROTEIN KINASE ATM"/>
    <property type="match status" value="1"/>
</dbReference>
<dbReference type="GO" id="GO:0006974">
    <property type="term" value="P:DNA damage response"/>
    <property type="evidence" value="ECO:0007669"/>
    <property type="project" value="InterPro"/>
</dbReference>
<protein>
    <submittedName>
        <fullName evidence="2">Serine-protein kinase atm</fullName>
    </submittedName>
</protein>
<dbReference type="Proteomes" id="UP000735302">
    <property type="component" value="Unassembled WGS sequence"/>
</dbReference>
<evidence type="ECO:0000313" key="3">
    <source>
        <dbReference type="Proteomes" id="UP000735302"/>
    </source>
</evidence>
<dbReference type="SMART" id="SM01342">
    <property type="entry name" value="TAN"/>
    <property type="match status" value="1"/>
</dbReference>
<gene>
    <name evidence="2" type="ORF">PoB_004172500</name>
</gene>
<dbReference type="InterPro" id="IPR038980">
    <property type="entry name" value="ATM_plant"/>
</dbReference>
<accession>A0AAV4B3L7</accession>
<organism evidence="2 3">
    <name type="scientific">Plakobranchus ocellatus</name>
    <dbReference type="NCBI Taxonomy" id="259542"/>
    <lineage>
        <taxon>Eukaryota</taxon>
        <taxon>Metazoa</taxon>
        <taxon>Spiralia</taxon>
        <taxon>Lophotrochozoa</taxon>
        <taxon>Mollusca</taxon>
        <taxon>Gastropoda</taxon>
        <taxon>Heterobranchia</taxon>
        <taxon>Euthyneura</taxon>
        <taxon>Panpulmonata</taxon>
        <taxon>Sacoglossa</taxon>
        <taxon>Placobranchoidea</taxon>
        <taxon>Plakobranchidae</taxon>
        <taxon>Plakobranchus</taxon>
    </lineage>
</organism>
<feature type="domain" description="Telomere-length maintenance and DNA damage repair" evidence="1">
    <location>
        <begin position="4"/>
        <end position="167"/>
    </location>
</feature>
<sequence length="1022" mass="113491">MIQMDNLSDVGNCLRALDSSNKASDRKKNATTLQQLVDTDLVRRVLDSNTEEQRRITWDHVLRGVNKYVSIELSSLKTAKESQSATTIASRGKRKNELADFFKLVVRVANGRGAKLSASLLIDSILDVLNDEYSLDALGADYSNVLLKSVLCVRAYWLELTPAQWRKLLHIYCKLFEEKAVDRDIVVRIIQELVTGNIQQGELNPKRLFVFFSRVMENISEVRAVLENLLMALNSFCKAVAPGCRAQLCGFGERHMSSLKSLWEKASTEKIKEELVSFFHLLVRAHHPHGVATSRDGAFAVDWDLWQSQLLLLHELVVSDIDTQAGSYKIISGSKESGLKPSYISFAADIFKQLPLSKIVPVSPDWSLTQVTQFTSQAGDGHVDPIGAATPVKRQRLGPEKKALLEILKESSGTLQAVPWLQVLRQLLHTYPEMFDKAGLHLTLELLVNMLGRCKKGHLYQHLFAALSAVTSALHQHSSHSQQQSQLLSALWSHCLSTINSRQAGVEGYQEQGFTTMACILHCGYIQPRPEIWNLFLPGLCRPCPASDRLLTALICQGLPENHIPSIVGISSSAAAAVDTSRPGSVQSESSHPLRNCLMRWLLPVQDGMGGCADGLRQTGLSPHRVADILHALTLQDLTVVLRQTHPCTPSHSHSLSHQSLESMYLHNLFELPHKGRHKIAEISVSCGPSSKEEGKKYCSPHIPSVVKYLSNQVLQVSKSLENVELTEGWSGMRQSLSYLCSMLEWDKDDLAAPEKATMFYVAELVRSALPANFVDLLLEIMSGKVQDLDLDLFDGAQSNNNKHGSSDDDVDVDLGISTGAMSAPGLKSNRNFLCNTSLTDAQHVQMVSVRLLVNLISFDCRQACEPITFEQPFRVGMDSDFVKSKLLQRISIDIFDPTSALDVHILLTIMDQLLKNDHCVTHADVKALLRAVKQSAKEHQRDQQVCCKLLESLRHVVPHLNWPQPGDKTGSSLPEALALCRDFFFKILSSFWQHACNGTPPLKLRVAEVLLDLVKVGLNIS</sequence>
<evidence type="ECO:0000313" key="2">
    <source>
        <dbReference type="EMBL" id="GFO15220.1"/>
    </source>
</evidence>
<evidence type="ECO:0000259" key="1">
    <source>
        <dbReference type="SMART" id="SM01342"/>
    </source>
</evidence>
<keyword evidence="2" id="KW-0808">Transferase</keyword>
<reference evidence="2 3" key="1">
    <citation type="journal article" date="2021" name="Elife">
        <title>Chloroplast acquisition without the gene transfer in kleptoplastic sea slugs, Plakobranchus ocellatus.</title>
        <authorList>
            <person name="Maeda T."/>
            <person name="Takahashi S."/>
            <person name="Yoshida T."/>
            <person name="Shimamura S."/>
            <person name="Takaki Y."/>
            <person name="Nagai Y."/>
            <person name="Toyoda A."/>
            <person name="Suzuki Y."/>
            <person name="Arimoto A."/>
            <person name="Ishii H."/>
            <person name="Satoh N."/>
            <person name="Nishiyama T."/>
            <person name="Hasebe M."/>
            <person name="Maruyama T."/>
            <person name="Minagawa J."/>
            <person name="Obokata J."/>
            <person name="Shigenobu S."/>
        </authorList>
    </citation>
    <scope>NUCLEOTIDE SEQUENCE [LARGE SCALE GENOMIC DNA]</scope>
</reference>
<dbReference type="AlphaFoldDB" id="A0AAV4B3L7"/>
<dbReference type="PANTHER" id="PTHR37079">
    <property type="entry name" value="SERINE/THREONINE-PROTEIN KINASE ATM"/>
    <property type="match status" value="1"/>
</dbReference>
<comment type="caution">
    <text evidence="2">The sequence shown here is derived from an EMBL/GenBank/DDBJ whole genome shotgun (WGS) entry which is preliminary data.</text>
</comment>
<dbReference type="GO" id="GO:0004674">
    <property type="term" value="F:protein serine/threonine kinase activity"/>
    <property type="evidence" value="ECO:0007669"/>
    <property type="project" value="InterPro"/>
</dbReference>
<dbReference type="Pfam" id="PF11640">
    <property type="entry name" value="TAN"/>
    <property type="match status" value="1"/>
</dbReference>
<dbReference type="EMBL" id="BLXT01004605">
    <property type="protein sequence ID" value="GFO15220.1"/>
    <property type="molecule type" value="Genomic_DNA"/>
</dbReference>
<keyword evidence="2" id="KW-0418">Kinase</keyword>
<keyword evidence="3" id="KW-1185">Reference proteome</keyword>